<evidence type="ECO:0000256" key="1">
    <source>
        <dbReference type="SAM" id="MobiDB-lite"/>
    </source>
</evidence>
<keyword evidence="3" id="KW-1185">Reference proteome</keyword>
<dbReference type="PANTHER" id="PTHR13132:SF29">
    <property type="entry name" value="ALPHA-(1,6)-FUCOSYLTRANSFERASE"/>
    <property type="match status" value="1"/>
</dbReference>
<feature type="region of interest" description="Disordered" evidence="1">
    <location>
        <begin position="69"/>
        <end position="89"/>
    </location>
</feature>
<dbReference type="Proteomes" id="UP001190700">
    <property type="component" value="Unassembled WGS sequence"/>
</dbReference>
<gene>
    <name evidence="2" type="ORF">CYMTET_51081</name>
</gene>
<dbReference type="PANTHER" id="PTHR13132">
    <property type="entry name" value="ALPHA- 1,6 -FUCOSYLTRANSFERASE"/>
    <property type="match status" value="1"/>
</dbReference>
<protein>
    <recommendedName>
        <fullName evidence="4">Fucosyltransferase</fullName>
    </recommendedName>
</protein>
<feature type="region of interest" description="Disordered" evidence="1">
    <location>
        <begin position="114"/>
        <end position="152"/>
    </location>
</feature>
<feature type="compositionally biased region" description="Low complexity" evidence="1">
    <location>
        <begin position="142"/>
        <end position="152"/>
    </location>
</feature>
<evidence type="ECO:0000313" key="2">
    <source>
        <dbReference type="EMBL" id="KAK3238956.1"/>
    </source>
</evidence>
<evidence type="ECO:0008006" key="4">
    <source>
        <dbReference type="Google" id="ProtNLM"/>
    </source>
</evidence>
<dbReference type="EMBL" id="LGRX02034063">
    <property type="protein sequence ID" value="KAK3238956.1"/>
    <property type="molecule type" value="Genomic_DNA"/>
</dbReference>
<dbReference type="AlphaFoldDB" id="A0AAE0ESI3"/>
<sequence>MALKRSSRRGRPRFTSRLALPVLAALTLLPALGLVLVPIVLNWREILSRLAERSALTHQELEDLQKWSEQGGEAPWRGTTPAEVTGTPLGRTADRQADVARADAVATKAGLAADFRDGQPSREAATIAPPTSEQASGQPRRATNSSSPAYWSSTPSAVQALQGYTALHNAMLRAPLGVEPSEERPPRGFIVHVDLQDAGLGNRVSALVSVFLLAMLSQRALLVDSPRTRPHLHPNGEEFIAFPPLWELFDDPGFNWRLDQSLGPTREEWESSQLLDLSSEEDAQPVMEHLLCTDVRDALNATVVRVSNWDHFLPLLAANRHHAAAIARFGEDLSGALTRFLFRPKASIQASIDSFADEHFAGAYVIGMHVRRRGWNKLGLTQLDLGLQCARDMPNADTSERPVVWFLATDSDATWNRVARLAHTAGVKVVQYPALLTGQGWRASFGGVRDALIDLWLLGECDTLLISRGSTFGRSAHQRSSVRPYLFPSMEEASTMRDPRGVLRGPGAGTRAMGQGQREGRVCQRRPVTDSCFYGWKNFFMQGEKNQGAWGHVPGYEFNAAHWLQVPKMKDAKCITSTVQKIMQPHMDCTST</sequence>
<reference evidence="2 3" key="1">
    <citation type="journal article" date="2015" name="Genome Biol. Evol.">
        <title>Comparative Genomics of a Bacterivorous Green Alga Reveals Evolutionary Causalities and Consequences of Phago-Mixotrophic Mode of Nutrition.</title>
        <authorList>
            <person name="Burns J.A."/>
            <person name="Paasch A."/>
            <person name="Narechania A."/>
            <person name="Kim E."/>
        </authorList>
    </citation>
    <scope>NUCLEOTIDE SEQUENCE [LARGE SCALE GENOMIC DNA]</scope>
    <source>
        <strain evidence="2 3">PLY_AMNH</strain>
    </source>
</reference>
<name>A0AAE0ESI3_9CHLO</name>
<dbReference type="GO" id="GO:0046921">
    <property type="term" value="F:alpha-(1-&gt;6)-fucosyltransferase activity"/>
    <property type="evidence" value="ECO:0007669"/>
    <property type="project" value="TreeGrafter"/>
</dbReference>
<dbReference type="GO" id="GO:0006487">
    <property type="term" value="P:protein N-linked glycosylation"/>
    <property type="evidence" value="ECO:0007669"/>
    <property type="project" value="TreeGrafter"/>
</dbReference>
<feature type="region of interest" description="Disordered" evidence="1">
    <location>
        <begin position="496"/>
        <end position="519"/>
    </location>
</feature>
<proteinExistence type="predicted"/>
<organism evidence="2 3">
    <name type="scientific">Cymbomonas tetramitiformis</name>
    <dbReference type="NCBI Taxonomy" id="36881"/>
    <lineage>
        <taxon>Eukaryota</taxon>
        <taxon>Viridiplantae</taxon>
        <taxon>Chlorophyta</taxon>
        <taxon>Pyramimonadophyceae</taxon>
        <taxon>Pyramimonadales</taxon>
        <taxon>Pyramimonadaceae</taxon>
        <taxon>Cymbomonas</taxon>
    </lineage>
</organism>
<accession>A0AAE0ESI3</accession>
<comment type="caution">
    <text evidence="2">The sequence shown here is derived from an EMBL/GenBank/DDBJ whole genome shotgun (WGS) entry which is preliminary data.</text>
</comment>
<evidence type="ECO:0000313" key="3">
    <source>
        <dbReference type="Proteomes" id="UP001190700"/>
    </source>
</evidence>
<dbReference type="Gene3D" id="3.40.50.11350">
    <property type="match status" value="1"/>
</dbReference>